<dbReference type="RefSeq" id="WP_052406126.1">
    <property type="nucleotide sequence ID" value="NZ_BBLU01000020.1"/>
</dbReference>
<evidence type="ECO:0000259" key="5">
    <source>
        <dbReference type="PROSITE" id="PS50977"/>
    </source>
</evidence>
<dbReference type="PRINTS" id="PR00455">
    <property type="entry name" value="HTHTETR"/>
</dbReference>
<feature type="DNA-binding region" description="H-T-H motif" evidence="4">
    <location>
        <begin position="44"/>
        <end position="63"/>
    </location>
</feature>
<dbReference type="InterPro" id="IPR050109">
    <property type="entry name" value="HTH-type_TetR-like_transc_reg"/>
</dbReference>
<dbReference type="eggNOG" id="COG1309">
    <property type="taxonomic scope" value="Bacteria"/>
</dbReference>
<gene>
    <name evidence="6" type="ORF">SAMN05421637_2774</name>
</gene>
<dbReference type="GO" id="GO:0003700">
    <property type="term" value="F:DNA-binding transcription factor activity"/>
    <property type="evidence" value="ECO:0007669"/>
    <property type="project" value="TreeGrafter"/>
</dbReference>
<dbReference type="InterPro" id="IPR009057">
    <property type="entry name" value="Homeodomain-like_sf"/>
</dbReference>
<dbReference type="PANTHER" id="PTHR30055:SF234">
    <property type="entry name" value="HTH-TYPE TRANSCRIPTIONAL REGULATOR BETI"/>
    <property type="match status" value="1"/>
</dbReference>
<dbReference type="OrthoDB" id="8688418at2"/>
<dbReference type="PROSITE" id="PS50977">
    <property type="entry name" value="HTH_TETR_2"/>
    <property type="match status" value="1"/>
</dbReference>
<evidence type="ECO:0000313" key="7">
    <source>
        <dbReference type="Proteomes" id="UP000183315"/>
    </source>
</evidence>
<dbReference type="PANTHER" id="PTHR30055">
    <property type="entry name" value="HTH-TYPE TRANSCRIPTIONAL REGULATOR RUTR"/>
    <property type="match status" value="1"/>
</dbReference>
<evidence type="ECO:0000256" key="1">
    <source>
        <dbReference type="ARBA" id="ARBA00023015"/>
    </source>
</evidence>
<dbReference type="STRING" id="1043493.SAMN05421637_2774"/>
<evidence type="ECO:0000256" key="3">
    <source>
        <dbReference type="ARBA" id="ARBA00023163"/>
    </source>
</evidence>
<keyword evidence="2 4" id="KW-0238">DNA-binding</keyword>
<keyword evidence="7" id="KW-1185">Reference proteome</keyword>
<evidence type="ECO:0000256" key="4">
    <source>
        <dbReference type="PROSITE-ProRule" id="PRU00335"/>
    </source>
</evidence>
<dbReference type="GO" id="GO:0000976">
    <property type="term" value="F:transcription cis-regulatory region binding"/>
    <property type="evidence" value="ECO:0007669"/>
    <property type="project" value="TreeGrafter"/>
</dbReference>
<name>A0A1H7BCP6_9MICO</name>
<dbReference type="PROSITE" id="PS01081">
    <property type="entry name" value="HTH_TETR_1"/>
    <property type="match status" value="1"/>
</dbReference>
<dbReference type="Pfam" id="PF00440">
    <property type="entry name" value="TetR_N"/>
    <property type="match status" value="1"/>
</dbReference>
<dbReference type="Proteomes" id="UP000183315">
    <property type="component" value="Unassembled WGS sequence"/>
</dbReference>
<organism evidence="6 7">
    <name type="scientific">Demequina mangrovi</name>
    <dbReference type="NCBI Taxonomy" id="1043493"/>
    <lineage>
        <taxon>Bacteria</taxon>
        <taxon>Bacillati</taxon>
        <taxon>Actinomycetota</taxon>
        <taxon>Actinomycetes</taxon>
        <taxon>Micrococcales</taxon>
        <taxon>Demequinaceae</taxon>
        <taxon>Demequina</taxon>
    </lineage>
</organism>
<dbReference type="SUPFAM" id="SSF46689">
    <property type="entry name" value="Homeodomain-like"/>
    <property type="match status" value="1"/>
</dbReference>
<evidence type="ECO:0000313" key="6">
    <source>
        <dbReference type="EMBL" id="SEJ71175.1"/>
    </source>
</evidence>
<protein>
    <submittedName>
        <fullName evidence="6">Transcriptional regulator, TetR family</fullName>
    </submittedName>
</protein>
<feature type="domain" description="HTH tetR-type" evidence="5">
    <location>
        <begin position="21"/>
        <end position="81"/>
    </location>
</feature>
<evidence type="ECO:0000256" key="2">
    <source>
        <dbReference type="ARBA" id="ARBA00023125"/>
    </source>
</evidence>
<keyword evidence="3" id="KW-0804">Transcription</keyword>
<dbReference type="InterPro" id="IPR001647">
    <property type="entry name" value="HTH_TetR"/>
</dbReference>
<keyword evidence="1" id="KW-0805">Transcription regulation</keyword>
<dbReference type="Gene3D" id="1.10.357.10">
    <property type="entry name" value="Tetracycline Repressor, domain 2"/>
    <property type="match status" value="1"/>
</dbReference>
<reference evidence="7" key="1">
    <citation type="submission" date="2016-10" db="EMBL/GenBank/DDBJ databases">
        <authorList>
            <person name="Varghese N."/>
        </authorList>
    </citation>
    <scope>NUCLEOTIDE SEQUENCE [LARGE SCALE GENOMIC DNA]</scope>
    <source>
        <strain evidence="7">DSM 24868</strain>
    </source>
</reference>
<dbReference type="InterPro" id="IPR023772">
    <property type="entry name" value="DNA-bd_HTH_TetR-type_CS"/>
</dbReference>
<dbReference type="EMBL" id="FNZI01000010">
    <property type="protein sequence ID" value="SEJ71175.1"/>
    <property type="molecule type" value="Genomic_DNA"/>
</dbReference>
<sequence length="206" mass="22348">MTSASTDIDPQATSLRDRKKYLAYVAIQKAGTELIGSQGLADTTIEQIAERAGVSPRTVHRYFRTKEAVLFSRIAHPIVVKAFEDAPADVDVLTALRHALLDPMTGDTDPERLERRALRAALMEAPAVKRFAVETTEELADAIRAAALTRLAHEPDAAIKAELAAAVARFIMLTGYSGAPLEADLFESWARAMAALSADFDRTARA</sequence>
<accession>A0A1H7BCP6</accession>
<proteinExistence type="predicted"/>
<dbReference type="AlphaFoldDB" id="A0A1H7BCP6"/>